<keyword evidence="3" id="KW-1185">Reference proteome</keyword>
<comment type="caution">
    <text evidence="2">The sequence shown here is derived from an EMBL/GenBank/DDBJ whole genome shotgun (WGS) entry which is preliminary data.</text>
</comment>
<protein>
    <submittedName>
        <fullName evidence="2">Phosphate starvation-inducible protein</fullName>
    </submittedName>
</protein>
<organism evidence="2 3">
    <name type="scientific">Pantoea septica</name>
    <dbReference type="NCBI Taxonomy" id="472695"/>
    <lineage>
        <taxon>Bacteria</taxon>
        <taxon>Pseudomonadati</taxon>
        <taxon>Pseudomonadota</taxon>
        <taxon>Gammaproteobacteria</taxon>
        <taxon>Enterobacterales</taxon>
        <taxon>Erwiniaceae</taxon>
        <taxon>Pantoea</taxon>
    </lineage>
</organism>
<feature type="signal peptide" evidence="1">
    <location>
        <begin position="1"/>
        <end position="23"/>
    </location>
</feature>
<sequence length="102" mass="10948">MKLHLAAVITAGLLVSGVSLAQAAEKTAQQQKMTQCNQHASTQNLKGDARKSFMSECLKKESKLADMTPQQVKMKSCNSEAGAKKLSGDARKTFMSGCLKKS</sequence>
<feature type="chain" id="PRO_5046640189" evidence="1">
    <location>
        <begin position="24"/>
        <end position="102"/>
    </location>
</feature>
<dbReference type="Proteomes" id="UP000193785">
    <property type="component" value="Unassembled WGS sequence"/>
</dbReference>
<dbReference type="InterPro" id="IPR011690">
    <property type="entry name" value="P_starv_induced_PsiF"/>
</dbReference>
<reference evidence="2 3" key="1">
    <citation type="journal article" date="2017" name="Antonie Van Leeuwenhoek">
        <title>Phylogenomic resolution of the bacterial genus Pantoea and its relationship with Erwinia and Tatumella.</title>
        <authorList>
            <person name="Palmer M."/>
            <person name="Steenkamp E.T."/>
            <person name="Coetzee M.P."/>
            <person name="Chan W.Y."/>
            <person name="van Zyl E."/>
            <person name="De Maayer P."/>
            <person name="Coutinho T.A."/>
            <person name="Blom J."/>
            <person name="Smits T.H."/>
            <person name="Duffy B."/>
            <person name="Venter S.N."/>
        </authorList>
    </citation>
    <scope>NUCLEOTIDE SEQUENCE [LARGE SCALE GENOMIC DNA]</scope>
    <source>
        <strain evidence="2 3">LMG 5345</strain>
    </source>
</reference>
<dbReference type="EMBL" id="MLJJ01000014">
    <property type="protein sequence ID" value="ORM99482.1"/>
    <property type="molecule type" value="Genomic_DNA"/>
</dbReference>
<keyword evidence="1" id="KW-0732">Signal</keyword>
<evidence type="ECO:0000256" key="1">
    <source>
        <dbReference type="SAM" id="SignalP"/>
    </source>
</evidence>
<accession>A0ABX3USB7</accession>
<proteinExistence type="predicted"/>
<gene>
    <name evidence="2" type="ORF">HA46_09270</name>
</gene>
<evidence type="ECO:0000313" key="3">
    <source>
        <dbReference type="Proteomes" id="UP000193785"/>
    </source>
</evidence>
<evidence type="ECO:0000313" key="2">
    <source>
        <dbReference type="EMBL" id="ORM99482.1"/>
    </source>
</evidence>
<dbReference type="RefSeq" id="WP_033788750.1">
    <property type="nucleotide sequence ID" value="NZ_CCAQ010000003.1"/>
</dbReference>
<dbReference type="Pfam" id="PF07769">
    <property type="entry name" value="PsiF_repeat"/>
    <property type="match status" value="2"/>
</dbReference>
<name>A0ABX3USB7_9GAMM</name>